<name>A0ABS8T796_DATST</name>
<comment type="caution">
    <text evidence="2">The sequence shown here is derived from an EMBL/GenBank/DDBJ whole genome shotgun (WGS) entry which is preliminary data.</text>
</comment>
<feature type="non-terminal residue" evidence="2">
    <location>
        <position position="1"/>
    </location>
</feature>
<organism evidence="2 3">
    <name type="scientific">Datura stramonium</name>
    <name type="common">Jimsonweed</name>
    <name type="synonym">Common thornapple</name>
    <dbReference type="NCBI Taxonomy" id="4076"/>
    <lineage>
        <taxon>Eukaryota</taxon>
        <taxon>Viridiplantae</taxon>
        <taxon>Streptophyta</taxon>
        <taxon>Embryophyta</taxon>
        <taxon>Tracheophyta</taxon>
        <taxon>Spermatophyta</taxon>
        <taxon>Magnoliopsida</taxon>
        <taxon>eudicotyledons</taxon>
        <taxon>Gunneridae</taxon>
        <taxon>Pentapetalae</taxon>
        <taxon>asterids</taxon>
        <taxon>lamiids</taxon>
        <taxon>Solanales</taxon>
        <taxon>Solanaceae</taxon>
        <taxon>Solanoideae</taxon>
        <taxon>Datureae</taxon>
        <taxon>Datura</taxon>
    </lineage>
</organism>
<evidence type="ECO:0000313" key="3">
    <source>
        <dbReference type="Proteomes" id="UP000823775"/>
    </source>
</evidence>
<dbReference type="Proteomes" id="UP000823775">
    <property type="component" value="Unassembled WGS sequence"/>
</dbReference>
<gene>
    <name evidence="2" type="ORF">HAX54_004605</name>
</gene>
<reference evidence="2 3" key="1">
    <citation type="journal article" date="2021" name="BMC Genomics">
        <title>Datura genome reveals duplications of psychoactive alkaloid biosynthetic genes and high mutation rate following tissue culture.</title>
        <authorList>
            <person name="Rajewski A."/>
            <person name="Carter-House D."/>
            <person name="Stajich J."/>
            <person name="Litt A."/>
        </authorList>
    </citation>
    <scope>NUCLEOTIDE SEQUENCE [LARGE SCALE GENOMIC DNA]</scope>
    <source>
        <strain evidence="2">AR-01</strain>
    </source>
</reference>
<protein>
    <submittedName>
        <fullName evidence="2">Uncharacterized protein</fullName>
    </submittedName>
</protein>
<evidence type="ECO:0000256" key="1">
    <source>
        <dbReference type="SAM" id="MobiDB-lite"/>
    </source>
</evidence>
<accession>A0ABS8T796</accession>
<proteinExistence type="predicted"/>
<feature type="region of interest" description="Disordered" evidence="1">
    <location>
        <begin position="11"/>
        <end position="32"/>
    </location>
</feature>
<evidence type="ECO:0000313" key="2">
    <source>
        <dbReference type="EMBL" id="MCD7467272.1"/>
    </source>
</evidence>
<keyword evidence="3" id="KW-1185">Reference proteome</keyword>
<dbReference type="EMBL" id="JACEIK010001214">
    <property type="protein sequence ID" value="MCD7467272.1"/>
    <property type="molecule type" value="Genomic_DNA"/>
</dbReference>
<sequence>TADTFPIEFVEENHENNHENQQSDYENQGRDHKSYPVNDANIPMLEKHIKFLKTNLNAKLDKILANQKHESKGMINLISILKKLAIHFPTQGTGGYEQNNVGDGTIEPIVIVPIACSGDTIRNNDKQQDIGISTSDDITRRLNYEEREEKGAEFCSKDKYLIAKEVDEQRNQHIVKGVGADCLNEYL</sequence>